<feature type="transmembrane region" description="Helical" evidence="1">
    <location>
        <begin position="311"/>
        <end position="328"/>
    </location>
</feature>
<dbReference type="Proteomes" id="UP000619078">
    <property type="component" value="Unassembled WGS sequence"/>
</dbReference>
<evidence type="ECO:0000256" key="1">
    <source>
        <dbReference type="SAM" id="Phobius"/>
    </source>
</evidence>
<dbReference type="RefSeq" id="WP_191161070.1">
    <property type="nucleotide sequence ID" value="NZ_JACWMX010000001.1"/>
</dbReference>
<feature type="transmembrane region" description="Helical" evidence="1">
    <location>
        <begin position="271"/>
        <end position="291"/>
    </location>
</feature>
<name>A0A926S523_9SPHI</name>
<feature type="transmembrane region" description="Helical" evidence="1">
    <location>
        <begin position="103"/>
        <end position="120"/>
    </location>
</feature>
<feature type="transmembrane region" description="Helical" evidence="1">
    <location>
        <begin position="6"/>
        <end position="28"/>
    </location>
</feature>
<keyword evidence="3" id="KW-1185">Reference proteome</keyword>
<gene>
    <name evidence="2" type="ORF">IDJ76_04345</name>
</gene>
<dbReference type="EMBL" id="JACWMX010000001">
    <property type="protein sequence ID" value="MBD1392321.1"/>
    <property type="molecule type" value="Genomic_DNA"/>
</dbReference>
<proteinExistence type="predicted"/>
<evidence type="ECO:0008006" key="4">
    <source>
        <dbReference type="Google" id="ProtNLM"/>
    </source>
</evidence>
<keyword evidence="1" id="KW-1133">Transmembrane helix</keyword>
<feature type="transmembrane region" description="Helical" evidence="1">
    <location>
        <begin position="367"/>
        <end position="385"/>
    </location>
</feature>
<accession>A0A926S523</accession>
<feature type="transmembrane region" description="Helical" evidence="1">
    <location>
        <begin position="191"/>
        <end position="212"/>
    </location>
</feature>
<organism evidence="2 3">
    <name type="scientific">Mucilaginibacter glaciei</name>
    <dbReference type="NCBI Taxonomy" id="2772109"/>
    <lineage>
        <taxon>Bacteria</taxon>
        <taxon>Pseudomonadati</taxon>
        <taxon>Bacteroidota</taxon>
        <taxon>Sphingobacteriia</taxon>
        <taxon>Sphingobacteriales</taxon>
        <taxon>Sphingobacteriaceae</taxon>
        <taxon>Mucilaginibacter</taxon>
    </lineage>
</organism>
<reference evidence="2" key="1">
    <citation type="submission" date="2020-09" db="EMBL/GenBank/DDBJ databases">
        <title>Novel species of Mucilaginibacter isolated from a glacier on the Tibetan Plateau.</title>
        <authorList>
            <person name="Liu Q."/>
            <person name="Xin Y.-H."/>
        </authorList>
    </citation>
    <scope>NUCLEOTIDE SEQUENCE</scope>
    <source>
        <strain evidence="2">ZB1P21</strain>
    </source>
</reference>
<feature type="transmembrane region" description="Helical" evidence="1">
    <location>
        <begin position="49"/>
        <end position="73"/>
    </location>
</feature>
<keyword evidence="1" id="KW-0812">Transmembrane</keyword>
<feature type="transmembrane region" description="Helical" evidence="1">
    <location>
        <begin position="132"/>
        <end position="150"/>
    </location>
</feature>
<evidence type="ECO:0000313" key="2">
    <source>
        <dbReference type="EMBL" id="MBD1392321.1"/>
    </source>
</evidence>
<protein>
    <recommendedName>
        <fullName evidence="4">Oligosaccharide repeat unit polymerase</fullName>
    </recommendedName>
</protein>
<feature type="transmembrane region" description="Helical" evidence="1">
    <location>
        <begin position="340"/>
        <end position="361"/>
    </location>
</feature>
<dbReference type="AlphaFoldDB" id="A0A926S523"/>
<sequence>MQNIKLEYFLSFVFCTLAFIAGIAFGGRKGIPVWEPAIDVNFIVNSRKYMLLVDIFLALCLLIMVASNAVIFVSKGTLPIFAENPSEAKILFYNGGWGIVKRINFSLVNFVLAIPLINIFHPNVTVSGKKKIYYVLCILICVLVIASMGYKGNSLAIINILFAIVLINRTSGASVLSKVKASINQLLILKWAKYIFVLAIIFMVAIIALSGVETSSSDSFVTRLVSAGDVYYFFYVFDIASDFHQTALSYIPHFFNPLLGMLRLADYEFSIGVYTLYYSIGLPMDSIAVFGPNTQFPIEGLVYFGKYGAPVYSFVVGMVISAVRVGLLRKIGPNPNIVALVIYVVLSSLIVTMATDVPLFVQIFFDLVTYGSIIFVFSAILLPVLRIKNES</sequence>
<comment type="caution">
    <text evidence="2">The sequence shown here is derived from an EMBL/GenBank/DDBJ whole genome shotgun (WGS) entry which is preliminary data.</text>
</comment>
<feature type="transmembrane region" description="Helical" evidence="1">
    <location>
        <begin position="156"/>
        <end position="179"/>
    </location>
</feature>
<keyword evidence="1" id="KW-0472">Membrane</keyword>
<evidence type="ECO:0000313" key="3">
    <source>
        <dbReference type="Proteomes" id="UP000619078"/>
    </source>
</evidence>